<dbReference type="InterPro" id="IPR043502">
    <property type="entry name" value="DNA/RNA_pol_sf"/>
</dbReference>
<comment type="caution">
    <text evidence="2">The sequence shown here is derived from an EMBL/GenBank/DDBJ whole genome shotgun (WGS) entry which is preliminary data.</text>
</comment>
<proteinExistence type="predicted"/>
<dbReference type="InterPro" id="IPR000477">
    <property type="entry name" value="RT_dom"/>
</dbReference>
<dbReference type="EMBL" id="CAJOBA010070706">
    <property type="protein sequence ID" value="CAF4390036.1"/>
    <property type="molecule type" value="Genomic_DNA"/>
</dbReference>
<evidence type="ECO:0000313" key="3">
    <source>
        <dbReference type="Proteomes" id="UP000682733"/>
    </source>
</evidence>
<feature type="domain" description="Reverse transcriptase" evidence="1">
    <location>
        <begin position="1"/>
        <end position="211"/>
    </location>
</feature>
<protein>
    <recommendedName>
        <fullName evidence="1">Reverse transcriptase domain-containing protein</fullName>
    </recommendedName>
</protein>
<organism evidence="2 3">
    <name type="scientific">Didymodactylos carnosus</name>
    <dbReference type="NCBI Taxonomy" id="1234261"/>
    <lineage>
        <taxon>Eukaryota</taxon>
        <taxon>Metazoa</taxon>
        <taxon>Spiralia</taxon>
        <taxon>Gnathifera</taxon>
        <taxon>Rotifera</taxon>
        <taxon>Eurotatoria</taxon>
        <taxon>Bdelloidea</taxon>
        <taxon>Philodinida</taxon>
        <taxon>Philodinidae</taxon>
        <taxon>Didymodactylos</taxon>
    </lineage>
</organism>
<dbReference type="SUPFAM" id="SSF56672">
    <property type="entry name" value="DNA/RNA polymerases"/>
    <property type="match status" value="1"/>
</dbReference>
<accession>A0A8S2VB93</accession>
<dbReference type="AlphaFoldDB" id="A0A8S2VB93"/>
<sequence>MAKGSSITGGIYLVERLRKWAQFKLTNDTIFVTIDVSDLYTMVPEKSGLEAVRKMLEILKVKQIVGIPIETILEMAQFVLENNYFFYDGVYYRQSRGGAMGSPFTLTFANVYMYFFERSIQKTIVSIKKGLYYRYIDDIIIACRATETQVQAWLLHWNRMDNDNIKLIGSIGKEAQFLDVNIKNNNGHLVTSVFHKPSHEPYYLPFSSIHAFHIKRNIPFGALIRAIRYSSTYMLYMKERAYIQMALFLNGYRDEFIQKQFNRVFEKFDIPSLTEANYDHSRTKVLKAFFESKNNPLNIAQIDYEKTMLFHFTYTEGMDKFASHFHRLWRMCFTDTPLGDITPIVGYRNTPNLQQSLVQKKPCKQLLK</sequence>
<dbReference type="PANTHER" id="PTHR21301">
    <property type="entry name" value="REVERSE TRANSCRIPTASE"/>
    <property type="match status" value="1"/>
</dbReference>
<dbReference type="PROSITE" id="PS50878">
    <property type="entry name" value="RT_POL"/>
    <property type="match status" value="1"/>
</dbReference>
<evidence type="ECO:0000313" key="2">
    <source>
        <dbReference type="EMBL" id="CAF4390036.1"/>
    </source>
</evidence>
<name>A0A8S2VB93_9BILA</name>
<dbReference type="PANTHER" id="PTHR21301:SF10">
    <property type="entry name" value="REVERSE TRANSCRIPTASE DOMAIN-CONTAINING PROTEIN"/>
    <property type="match status" value="1"/>
</dbReference>
<gene>
    <name evidence="2" type="ORF">TMI583_LOCUS42985</name>
</gene>
<dbReference type="InterPro" id="IPR058912">
    <property type="entry name" value="HTH_animal"/>
</dbReference>
<evidence type="ECO:0000259" key="1">
    <source>
        <dbReference type="PROSITE" id="PS50878"/>
    </source>
</evidence>
<dbReference type="Pfam" id="PF26215">
    <property type="entry name" value="HTH_animal"/>
    <property type="match status" value="1"/>
</dbReference>
<dbReference type="Proteomes" id="UP000682733">
    <property type="component" value="Unassembled WGS sequence"/>
</dbReference>
<reference evidence="2" key="1">
    <citation type="submission" date="2021-02" db="EMBL/GenBank/DDBJ databases">
        <authorList>
            <person name="Nowell W R."/>
        </authorList>
    </citation>
    <scope>NUCLEOTIDE SEQUENCE</scope>
</reference>